<sequence>MEFVAGSAMPPTELVAALESSAFVISCAEGRRALESSEPYNSGPLRIRTTAIVGGLSPARARGRSGGRLLGPVTWICSRSTLLTTSDLTRRRESDGQRQCCDIRPEMGGLSTIAVDGCLIPE</sequence>
<organism evidence="1 2">
    <name type="scientific">Cuscuta campestris</name>
    <dbReference type="NCBI Taxonomy" id="132261"/>
    <lineage>
        <taxon>Eukaryota</taxon>
        <taxon>Viridiplantae</taxon>
        <taxon>Streptophyta</taxon>
        <taxon>Embryophyta</taxon>
        <taxon>Tracheophyta</taxon>
        <taxon>Spermatophyta</taxon>
        <taxon>Magnoliopsida</taxon>
        <taxon>eudicotyledons</taxon>
        <taxon>Gunneridae</taxon>
        <taxon>Pentapetalae</taxon>
        <taxon>asterids</taxon>
        <taxon>lamiids</taxon>
        <taxon>Solanales</taxon>
        <taxon>Convolvulaceae</taxon>
        <taxon>Cuscuteae</taxon>
        <taxon>Cuscuta</taxon>
        <taxon>Cuscuta subgen. Grammica</taxon>
        <taxon>Cuscuta sect. Cleistogrammica</taxon>
    </lineage>
</organism>
<accession>A0A484KZ16</accession>
<keyword evidence="2" id="KW-1185">Reference proteome</keyword>
<protein>
    <submittedName>
        <fullName evidence="1">Uncharacterized protein</fullName>
    </submittedName>
</protein>
<name>A0A484KZ16_9ASTE</name>
<dbReference type="EMBL" id="OOIL02000646">
    <property type="protein sequence ID" value="VFQ67732.1"/>
    <property type="molecule type" value="Genomic_DNA"/>
</dbReference>
<dbReference type="Proteomes" id="UP000595140">
    <property type="component" value="Unassembled WGS sequence"/>
</dbReference>
<dbReference type="AlphaFoldDB" id="A0A484KZ16"/>
<evidence type="ECO:0000313" key="2">
    <source>
        <dbReference type="Proteomes" id="UP000595140"/>
    </source>
</evidence>
<reference evidence="1 2" key="1">
    <citation type="submission" date="2018-04" db="EMBL/GenBank/DDBJ databases">
        <authorList>
            <person name="Vogel A."/>
        </authorList>
    </citation>
    <scope>NUCLEOTIDE SEQUENCE [LARGE SCALE GENOMIC DNA]</scope>
</reference>
<proteinExistence type="predicted"/>
<evidence type="ECO:0000313" key="1">
    <source>
        <dbReference type="EMBL" id="VFQ67732.1"/>
    </source>
</evidence>
<gene>
    <name evidence="1" type="ORF">CCAM_LOCUS9508</name>
</gene>